<gene>
    <name evidence="2" type="ORF">SAMN02745941_00192</name>
</gene>
<dbReference type="EMBL" id="FQXU01000003">
    <property type="protein sequence ID" value="SHH49255.1"/>
    <property type="molecule type" value="Genomic_DNA"/>
</dbReference>
<dbReference type="Proteomes" id="UP000184241">
    <property type="component" value="Unassembled WGS sequence"/>
</dbReference>
<feature type="transmembrane region" description="Helical" evidence="1">
    <location>
        <begin position="16"/>
        <end position="34"/>
    </location>
</feature>
<keyword evidence="1" id="KW-0472">Membrane</keyword>
<dbReference type="RefSeq" id="WP_073015893.1">
    <property type="nucleotide sequence ID" value="NZ_FQXU01000003.1"/>
</dbReference>
<keyword evidence="1" id="KW-1133">Transmembrane helix</keyword>
<evidence type="ECO:0000313" key="3">
    <source>
        <dbReference type="Proteomes" id="UP000184241"/>
    </source>
</evidence>
<reference evidence="2 3" key="1">
    <citation type="submission" date="2016-11" db="EMBL/GenBank/DDBJ databases">
        <authorList>
            <person name="Jaros S."/>
            <person name="Januszkiewicz K."/>
            <person name="Wedrychowicz H."/>
        </authorList>
    </citation>
    <scope>NUCLEOTIDE SEQUENCE [LARGE SCALE GENOMIC DNA]</scope>
    <source>
        <strain evidence="2 3">DSM 6191</strain>
    </source>
</reference>
<dbReference type="AlphaFoldDB" id="A0A1M5TEL3"/>
<proteinExistence type="predicted"/>
<keyword evidence="1 2" id="KW-0812">Transmembrane</keyword>
<sequence length="237" mass="27664">MKEEFIALQIKRIRRNIIILIVVLTLLSIFIAFYRGIGLMILSVVFFVFIMGPVRFIRKLKSIKIYSVNKALSVYGYFYDVAQYINNEILRGDSVRYGNVIITDSWILKLNTFSLDIIKIDDIVWAYQQIIRHKQGVIMPGVVAPLDEVGKTFAVIINSKNPIAPTIRINTTHMSYMDKSKEVEIEGVEKQQRMLNILDELEKRNSYAIYEYSSDLSKIWDEDRDRFIKLVMSQYSQ</sequence>
<evidence type="ECO:0000256" key="1">
    <source>
        <dbReference type="SAM" id="Phobius"/>
    </source>
</evidence>
<organism evidence="2 3">
    <name type="scientific">Clostridium intestinale DSM 6191</name>
    <dbReference type="NCBI Taxonomy" id="1121320"/>
    <lineage>
        <taxon>Bacteria</taxon>
        <taxon>Bacillati</taxon>
        <taxon>Bacillota</taxon>
        <taxon>Clostridia</taxon>
        <taxon>Eubacteriales</taxon>
        <taxon>Clostridiaceae</taxon>
        <taxon>Clostridium</taxon>
    </lineage>
</organism>
<name>A0A1M5TEL3_9CLOT</name>
<feature type="transmembrane region" description="Helical" evidence="1">
    <location>
        <begin position="40"/>
        <end position="57"/>
    </location>
</feature>
<accession>A0A1M5TEL3</accession>
<evidence type="ECO:0000313" key="2">
    <source>
        <dbReference type="EMBL" id="SHH49255.1"/>
    </source>
</evidence>
<protein>
    <submittedName>
        <fullName evidence="2">Putative transmembrane protein</fullName>
    </submittedName>
</protein>